<dbReference type="EMBL" id="JPFY01000013">
    <property type="protein sequence ID" value="KEQ45242.1"/>
    <property type="molecule type" value="Genomic_DNA"/>
</dbReference>
<dbReference type="GO" id="GO:0003677">
    <property type="term" value="F:DNA binding"/>
    <property type="evidence" value="ECO:0007669"/>
    <property type="project" value="UniProtKB-KW"/>
</dbReference>
<dbReference type="PANTHER" id="PTHR30461">
    <property type="entry name" value="DNA-INVERTASE FROM LAMBDOID PROPHAGE"/>
    <property type="match status" value="1"/>
</dbReference>
<protein>
    <submittedName>
        <fullName evidence="7">Resolvase, N terminal domain protein</fullName>
    </submittedName>
</protein>
<dbReference type="InterPro" id="IPR050639">
    <property type="entry name" value="SSR_resolvase"/>
</dbReference>
<dbReference type="PROSITE" id="PS00397">
    <property type="entry name" value="RECOMBINASES_1"/>
    <property type="match status" value="1"/>
</dbReference>
<evidence type="ECO:0000256" key="5">
    <source>
        <dbReference type="PROSITE-ProRule" id="PRU10137"/>
    </source>
</evidence>
<evidence type="ECO:0000313" key="7">
    <source>
        <dbReference type="EMBL" id="KEQ45242.1"/>
    </source>
</evidence>
<reference evidence="7 8" key="1">
    <citation type="submission" date="2014-05" db="EMBL/GenBank/DDBJ databases">
        <authorList>
            <person name="Daugherty S.C."/>
            <person name="Tallon L.J."/>
            <person name="Sadzewicz L."/>
            <person name="Kilian M."/>
            <person name="Tettelin H."/>
        </authorList>
    </citation>
    <scope>NUCLEOTIDE SEQUENCE [LARGE SCALE GENOMIC DNA]</scope>
    <source>
        <strain evidence="7 8">SK578</strain>
    </source>
</reference>
<dbReference type="PATRIC" id="fig|28037.93.peg.1293"/>
<name>A0A081QQL9_STRMT</name>
<dbReference type="RefSeq" id="WP_042751284.1">
    <property type="nucleotide sequence ID" value="NZ_JPFY01000013.1"/>
</dbReference>
<dbReference type="InterPro" id="IPR006119">
    <property type="entry name" value="Resolv_N"/>
</dbReference>
<dbReference type="PANTHER" id="PTHR30461:SF2">
    <property type="entry name" value="SERINE RECOMBINASE PINE-RELATED"/>
    <property type="match status" value="1"/>
</dbReference>
<organism evidence="7 8">
    <name type="scientific">Streptococcus mitis</name>
    <dbReference type="NCBI Taxonomy" id="28037"/>
    <lineage>
        <taxon>Bacteria</taxon>
        <taxon>Bacillati</taxon>
        <taxon>Bacillota</taxon>
        <taxon>Bacilli</taxon>
        <taxon>Lactobacillales</taxon>
        <taxon>Streptococcaceae</taxon>
        <taxon>Streptococcus</taxon>
        <taxon>Streptococcus mitis group</taxon>
    </lineage>
</organism>
<evidence type="ECO:0000256" key="3">
    <source>
        <dbReference type="ARBA" id="ARBA00023172"/>
    </source>
</evidence>
<dbReference type="Gene3D" id="3.40.50.1390">
    <property type="entry name" value="Resolvase, N-terminal catalytic domain"/>
    <property type="match status" value="1"/>
</dbReference>
<dbReference type="SMART" id="SM00857">
    <property type="entry name" value="Resolvase"/>
    <property type="match status" value="1"/>
</dbReference>
<feature type="active site" description="O-(5'-phospho-DNA)-serine intermediate" evidence="4 5">
    <location>
        <position position="9"/>
    </location>
</feature>
<sequence length="201" mass="23515">MRYGYVRVSTKEQNIDRQISALTLENIPQNQIFIDRASGKDFDRTEYQKLLTVLQADDEIVIKSIDRLGRNYDDILEQWQLLTKTKKVHISVLDFPLLNTKNTSDTITGKLISDLVLQVLSYVSQMEREQIKQRQLEGIREAQKRGKQFGRPKINVPPNFYDLAKKHRQKEITIREGAEILGVSKSTFHNWVKNYSFCQKK</sequence>
<evidence type="ECO:0000259" key="6">
    <source>
        <dbReference type="PROSITE" id="PS51736"/>
    </source>
</evidence>
<gene>
    <name evidence="7" type="ORF">SK578_1340</name>
</gene>
<dbReference type="InterPro" id="IPR006118">
    <property type="entry name" value="Recombinase_CS"/>
</dbReference>
<keyword evidence="2" id="KW-0238">DNA-binding</keyword>
<keyword evidence="3" id="KW-0233">DNA recombination</keyword>
<dbReference type="Proteomes" id="UP000028089">
    <property type="component" value="Unassembled WGS sequence"/>
</dbReference>
<feature type="domain" description="Resolvase/invertase-type recombinase catalytic" evidence="6">
    <location>
        <begin position="1"/>
        <end position="146"/>
    </location>
</feature>
<proteinExistence type="predicted"/>
<dbReference type="GO" id="GO:0000150">
    <property type="term" value="F:DNA strand exchange activity"/>
    <property type="evidence" value="ECO:0007669"/>
    <property type="project" value="InterPro"/>
</dbReference>
<evidence type="ECO:0000256" key="4">
    <source>
        <dbReference type="PIRSR" id="PIRSR606118-50"/>
    </source>
</evidence>
<dbReference type="GO" id="GO:0015074">
    <property type="term" value="P:DNA integration"/>
    <property type="evidence" value="ECO:0007669"/>
    <property type="project" value="UniProtKB-KW"/>
</dbReference>
<dbReference type="Pfam" id="PF00239">
    <property type="entry name" value="Resolvase"/>
    <property type="match status" value="1"/>
</dbReference>
<evidence type="ECO:0000256" key="2">
    <source>
        <dbReference type="ARBA" id="ARBA00023125"/>
    </source>
</evidence>
<dbReference type="AlphaFoldDB" id="A0A081QQL9"/>
<keyword evidence="1" id="KW-0229">DNA integration</keyword>
<evidence type="ECO:0000313" key="8">
    <source>
        <dbReference type="Proteomes" id="UP000028089"/>
    </source>
</evidence>
<evidence type="ECO:0000256" key="1">
    <source>
        <dbReference type="ARBA" id="ARBA00022908"/>
    </source>
</evidence>
<dbReference type="InterPro" id="IPR036162">
    <property type="entry name" value="Resolvase-like_N_sf"/>
</dbReference>
<accession>A0A081QQL9</accession>
<dbReference type="PROSITE" id="PS51736">
    <property type="entry name" value="RECOMBINASES_3"/>
    <property type="match status" value="1"/>
</dbReference>
<dbReference type="CDD" id="cd03768">
    <property type="entry name" value="SR_ResInv"/>
    <property type="match status" value="1"/>
</dbReference>
<dbReference type="SUPFAM" id="SSF53041">
    <property type="entry name" value="Resolvase-like"/>
    <property type="match status" value="1"/>
</dbReference>
<comment type="caution">
    <text evidence="7">The sequence shown here is derived from an EMBL/GenBank/DDBJ whole genome shotgun (WGS) entry which is preliminary data.</text>
</comment>